<proteinExistence type="predicted"/>
<protein>
    <submittedName>
        <fullName evidence="1">Uncharacterized protein</fullName>
    </submittedName>
</protein>
<accession>A0A5K3FP55</accession>
<reference evidence="1" key="1">
    <citation type="submission" date="2019-11" db="UniProtKB">
        <authorList>
            <consortium name="WormBaseParasite"/>
        </authorList>
    </citation>
    <scope>IDENTIFICATION</scope>
</reference>
<evidence type="ECO:0000313" key="1">
    <source>
        <dbReference type="WBParaSite" id="MCU_010253-RA"/>
    </source>
</evidence>
<name>A0A5K3FP55_MESCO</name>
<sequence length="204" mass="22267">MALVLQIPRLIACEGRQCQEGLFELSPFPAHCTLFGGGRGGGGGGAAIMLRLPPHASQAPLHNWIRSIGGTRWRAEWWKKRRFSPAHNDDDDDDETASFPDLSVCRGGSPDTPTTLCPIGRSASYLVFFPGQSTAAVVSASWCKLGHRLQFATTSVHLGRPWRSANSSLSHRRLRRSWHHLGVCEAAAVCDVTFVQSFNTPSNC</sequence>
<dbReference type="WBParaSite" id="MCU_010253-RA">
    <property type="protein sequence ID" value="MCU_010253-RA"/>
    <property type="gene ID" value="MCU_010253"/>
</dbReference>
<dbReference type="AlphaFoldDB" id="A0A5K3FP55"/>
<organism evidence="1">
    <name type="scientific">Mesocestoides corti</name>
    <name type="common">Flatworm</name>
    <dbReference type="NCBI Taxonomy" id="53468"/>
    <lineage>
        <taxon>Eukaryota</taxon>
        <taxon>Metazoa</taxon>
        <taxon>Spiralia</taxon>
        <taxon>Lophotrochozoa</taxon>
        <taxon>Platyhelminthes</taxon>
        <taxon>Cestoda</taxon>
        <taxon>Eucestoda</taxon>
        <taxon>Cyclophyllidea</taxon>
        <taxon>Mesocestoididae</taxon>
        <taxon>Mesocestoides</taxon>
    </lineage>
</organism>